<evidence type="ECO:0000256" key="1">
    <source>
        <dbReference type="SAM" id="Phobius"/>
    </source>
</evidence>
<keyword evidence="3" id="KW-1185">Reference proteome</keyword>
<evidence type="ECO:0000313" key="3">
    <source>
        <dbReference type="Proteomes" id="UP000192907"/>
    </source>
</evidence>
<feature type="transmembrane region" description="Helical" evidence="1">
    <location>
        <begin position="89"/>
        <end position="110"/>
    </location>
</feature>
<reference evidence="3" key="1">
    <citation type="submission" date="2017-04" db="EMBL/GenBank/DDBJ databases">
        <authorList>
            <person name="Varghese N."/>
            <person name="Submissions S."/>
        </authorList>
    </citation>
    <scope>NUCLEOTIDE SEQUENCE [LARGE SCALE GENOMIC DNA]</scope>
    <source>
        <strain evidence="3">RKEM611</strain>
    </source>
</reference>
<keyword evidence="1" id="KW-0472">Membrane</keyword>
<protein>
    <recommendedName>
        <fullName evidence="4">Peptidase family M50</fullName>
    </recommendedName>
</protein>
<feature type="transmembrane region" description="Helical" evidence="1">
    <location>
        <begin position="122"/>
        <end position="143"/>
    </location>
</feature>
<dbReference type="AlphaFoldDB" id="A0A1Y6CF87"/>
<dbReference type="RefSeq" id="WP_132321706.1">
    <property type="nucleotide sequence ID" value="NZ_FWZT01000016.1"/>
</dbReference>
<accession>A0A1Y6CF87</accession>
<gene>
    <name evidence="2" type="ORF">SAMN06296036_116107</name>
</gene>
<name>A0A1Y6CF87_9BACT</name>
<keyword evidence="1" id="KW-1133">Transmembrane helix</keyword>
<evidence type="ECO:0008006" key="4">
    <source>
        <dbReference type="Google" id="ProtNLM"/>
    </source>
</evidence>
<dbReference type="STRING" id="1513793.SAMN06296036_116107"/>
<proteinExistence type="predicted"/>
<keyword evidence="1" id="KW-0812">Transmembrane</keyword>
<feature type="transmembrane region" description="Helical" evidence="1">
    <location>
        <begin position="39"/>
        <end position="59"/>
    </location>
</feature>
<sequence length="191" mass="21889">MEIQFSRLSPIIITKHLAIMFHWSLAIMIALFHKNPFTALSYITILVFHELGHAFLVHLRKLSIDGLSIYFWAAECRYSGFEISERDDIIISWGGTLGQLLLLALAFPAAELFPAFKDSVSYNMFVAVNIALIAWNLMPMYGLDGYTAWKIFSIRRMVKKAKVQGLDKQPAPTKRDILQREGIIKSDYLKY</sequence>
<dbReference type="OrthoDB" id="9781963at2"/>
<feature type="transmembrane region" description="Helical" evidence="1">
    <location>
        <begin position="12"/>
        <end position="33"/>
    </location>
</feature>
<dbReference type="Proteomes" id="UP000192907">
    <property type="component" value="Unassembled WGS sequence"/>
</dbReference>
<organism evidence="2 3">
    <name type="scientific">Pseudobacteriovorax antillogorgiicola</name>
    <dbReference type="NCBI Taxonomy" id="1513793"/>
    <lineage>
        <taxon>Bacteria</taxon>
        <taxon>Pseudomonadati</taxon>
        <taxon>Bdellovibrionota</taxon>
        <taxon>Oligoflexia</taxon>
        <taxon>Oligoflexales</taxon>
        <taxon>Pseudobacteriovoracaceae</taxon>
        <taxon>Pseudobacteriovorax</taxon>
    </lineage>
</organism>
<dbReference type="EMBL" id="FWZT01000016">
    <property type="protein sequence ID" value="SMF53207.1"/>
    <property type="molecule type" value="Genomic_DNA"/>
</dbReference>
<evidence type="ECO:0000313" key="2">
    <source>
        <dbReference type="EMBL" id="SMF53207.1"/>
    </source>
</evidence>